<dbReference type="PANTHER" id="PTHR22926:SF3">
    <property type="entry name" value="UNDECAPRENYL-PHOSPHATE ALPHA-N-ACETYLGLUCOSAMINYL 1-PHOSPHATE TRANSFERASE"/>
    <property type="match status" value="1"/>
</dbReference>
<evidence type="ECO:0000256" key="5">
    <source>
        <dbReference type="ARBA" id="ARBA00022989"/>
    </source>
</evidence>
<feature type="transmembrane region" description="Helical" evidence="8">
    <location>
        <begin position="298"/>
        <end position="316"/>
    </location>
</feature>
<feature type="transmembrane region" description="Helical" evidence="8">
    <location>
        <begin position="190"/>
        <end position="211"/>
    </location>
</feature>
<dbReference type="GO" id="GO:0016780">
    <property type="term" value="F:phosphotransferase activity, for other substituted phosphate groups"/>
    <property type="evidence" value="ECO:0007669"/>
    <property type="project" value="InterPro"/>
</dbReference>
<feature type="transmembrane region" description="Helical" evidence="8">
    <location>
        <begin position="167"/>
        <end position="184"/>
    </location>
</feature>
<dbReference type="GO" id="GO:0046872">
    <property type="term" value="F:metal ion binding"/>
    <property type="evidence" value="ECO:0007669"/>
    <property type="project" value="UniProtKB-KW"/>
</dbReference>
<gene>
    <name evidence="9" type="primary">mraY_1</name>
    <name evidence="9" type="ORF">NCTC13149_00229</name>
</gene>
<evidence type="ECO:0000256" key="6">
    <source>
        <dbReference type="ARBA" id="ARBA00023136"/>
    </source>
</evidence>
<dbReference type="InterPro" id="IPR000715">
    <property type="entry name" value="Glycosyl_transferase_4"/>
</dbReference>
<keyword evidence="3 9" id="KW-0808">Transferase</keyword>
<comment type="cofactor">
    <cofactor evidence="7">
        <name>Mg(2+)</name>
        <dbReference type="ChEBI" id="CHEBI:18420"/>
    </cofactor>
</comment>
<feature type="transmembrane region" description="Helical" evidence="8">
    <location>
        <begin position="78"/>
        <end position="95"/>
    </location>
</feature>
<dbReference type="Proteomes" id="UP000255517">
    <property type="component" value="Unassembled WGS sequence"/>
</dbReference>
<keyword evidence="5 8" id="KW-1133">Transmembrane helix</keyword>
<evidence type="ECO:0000256" key="1">
    <source>
        <dbReference type="ARBA" id="ARBA00004651"/>
    </source>
</evidence>
<feature type="transmembrane region" description="Helical" evidence="8">
    <location>
        <begin position="322"/>
        <end position="344"/>
    </location>
</feature>
<dbReference type="AlphaFoldDB" id="A0A379C306"/>
<reference evidence="9 10" key="1">
    <citation type="submission" date="2018-06" db="EMBL/GenBank/DDBJ databases">
        <authorList>
            <consortium name="Pathogen Informatics"/>
            <person name="Doyle S."/>
        </authorList>
    </citation>
    <scope>NUCLEOTIDE SEQUENCE [LARGE SCALE GENOMIC DNA]</scope>
    <source>
        <strain evidence="9 10">NCTC13149</strain>
    </source>
</reference>
<feature type="transmembrane region" description="Helical" evidence="8">
    <location>
        <begin position="139"/>
        <end position="160"/>
    </location>
</feature>
<feature type="binding site" evidence="7">
    <location>
        <position position="220"/>
    </location>
    <ligand>
        <name>Mg(2+)</name>
        <dbReference type="ChEBI" id="CHEBI:18420"/>
    </ligand>
</feature>
<feature type="transmembrane region" description="Helical" evidence="8">
    <location>
        <begin position="245"/>
        <end position="266"/>
    </location>
</feature>
<feature type="transmembrane region" description="Helical" evidence="8">
    <location>
        <begin position="15"/>
        <end position="33"/>
    </location>
</feature>
<evidence type="ECO:0000313" key="9">
    <source>
        <dbReference type="EMBL" id="SUB56458.1"/>
    </source>
</evidence>
<sequence length="349" mass="38643">MVQNNMIIKYYLKPFLLAFVFTLLITPVVIYLAKKFNFLDIPKDNRRMHNKPMPIGGGLGMYIVISILSIYFLKLDRMLVMLLIGSTIIVVSGLIDDKKSLSPKMKLLFQVLAAVCLIIGGVKIEFFTNPFEAEQMLELINLLSIPITIFWVCGITNTINLIDGLDGLAAGISMICAISMFFITRRINHIAVTFICVLVAGACLGFLPYNFNPAKIFMGDTGALYLGFMLSFITIQGVMKQAAILMMFVPLLALGVPVFDTAFAMVRRKLHGKSIVEADKGHLHHRLLAKGLNQKQTVLILYSISIIFGILANFIADFKSQVGLIVSILIIVAIILIGIFSGMISNKEE</sequence>
<dbReference type="Pfam" id="PF00953">
    <property type="entry name" value="Glycos_transf_4"/>
    <property type="match status" value="1"/>
</dbReference>
<dbReference type="PROSITE" id="PS01348">
    <property type="entry name" value="MRAY_2"/>
    <property type="match status" value="1"/>
</dbReference>
<dbReference type="STRING" id="1122949.GCA_000378725_00798"/>
<evidence type="ECO:0000256" key="8">
    <source>
        <dbReference type="SAM" id="Phobius"/>
    </source>
</evidence>
<keyword evidence="7" id="KW-0479">Metal-binding</keyword>
<dbReference type="EMBL" id="UGSZ01000001">
    <property type="protein sequence ID" value="SUB56458.1"/>
    <property type="molecule type" value="Genomic_DNA"/>
</dbReference>
<protein>
    <submittedName>
        <fullName evidence="9">Phospho-N-acetylmuramoyl-pentapeptide-transferase</fullName>
        <ecNumber evidence="9">2.7.8.13</ecNumber>
    </submittedName>
</protein>
<feature type="binding site" evidence="7">
    <location>
        <position position="160"/>
    </location>
    <ligand>
        <name>Mg(2+)</name>
        <dbReference type="ChEBI" id="CHEBI:18420"/>
    </ligand>
</feature>
<dbReference type="GO" id="GO:0071555">
    <property type="term" value="P:cell wall organization"/>
    <property type="evidence" value="ECO:0007669"/>
    <property type="project" value="TreeGrafter"/>
</dbReference>
<evidence type="ECO:0000256" key="7">
    <source>
        <dbReference type="PIRSR" id="PIRSR600715-1"/>
    </source>
</evidence>
<feature type="transmembrane region" description="Helical" evidence="8">
    <location>
        <begin position="223"/>
        <end position="239"/>
    </location>
</feature>
<dbReference type="InterPro" id="IPR018480">
    <property type="entry name" value="PNAcMuramoyl-5peptid_Trfase_CS"/>
</dbReference>
<dbReference type="GO" id="GO:0005886">
    <property type="term" value="C:plasma membrane"/>
    <property type="evidence" value="ECO:0007669"/>
    <property type="project" value="UniProtKB-SubCell"/>
</dbReference>
<keyword evidence="6 8" id="KW-0472">Membrane</keyword>
<evidence type="ECO:0000256" key="2">
    <source>
        <dbReference type="ARBA" id="ARBA00022475"/>
    </source>
</evidence>
<dbReference type="OrthoDB" id="9805475at2"/>
<keyword evidence="4 8" id="KW-0812">Transmembrane</keyword>
<evidence type="ECO:0000256" key="4">
    <source>
        <dbReference type="ARBA" id="ARBA00022692"/>
    </source>
</evidence>
<dbReference type="CDD" id="cd06853">
    <property type="entry name" value="GT_WecA_like"/>
    <property type="match status" value="1"/>
</dbReference>
<dbReference type="RefSeq" id="WP_019034635.1">
    <property type="nucleotide sequence ID" value="NZ_UGSZ01000001.1"/>
</dbReference>
<name>A0A379C306_9FIRM</name>
<evidence type="ECO:0000313" key="10">
    <source>
        <dbReference type="Proteomes" id="UP000255517"/>
    </source>
</evidence>
<feature type="transmembrane region" description="Helical" evidence="8">
    <location>
        <begin position="53"/>
        <end position="72"/>
    </location>
</feature>
<organism evidence="9 10">
    <name type="scientific">Peptoniphilus lacrimalis</name>
    <dbReference type="NCBI Taxonomy" id="33031"/>
    <lineage>
        <taxon>Bacteria</taxon>
        <taxon>Bacillati</taxon>
        <taxon>Bacillota</taxon>
        <taxon>Tissierellia</taxon>
        <taxon>Tissierellales</taxon>
        <taxon>Peptoniphilaceae</taxon>
        <taxon>Peptoniphilus</taxon>
    </lineage>
</organism>
<keyword evidence="2" id="KW-1003">Cell membrane</keyword>
<dbReference type="EC" id="2.7.8.13" evidence="9"/>
<accession>A0A379C306</accession>
<proteinExistence type="predicted"/>
<keyword evidence="7" id="KW-0460">Magnesium</keyword>
<dbReference type="PANTHER" id="PTHR22926">
    <property type="entry name" value="PHOSPHO-N-ACETYLMURAMOYL-PENTAPEPTIDE-TRANSFERASE"/>
    <property type="match status" value="1"/>
</dbReference>
<dbReference type="GO" id="GO:0044038">
    <property type="term" value="P:cell wall macromolecule biosynthetic process"/>
    <property type="evidence" value="ECO:0007669"/>
    <property type="project" value="TreeGrafter"/>
</dbReference>
<comment type="subcellular location">
    <subcellularLocation>
        <location evidence="1">Cell membrane</location>
        <topology evidence="1">Multi-pass membrane protein</topology>
    </subcellularLocation>
</comment>
<evidence type="ECO:0000256" key="3">
    <source>
        <dbReference type="ARBA" id="ARBA00022679"/>
    </source>
</evidence>
<dbReference type="GO" id="GO:0009103">
    <property type="term" value="P:lipopolysaccharide biosynthetic process"/>
    <property type="evidence" value="ECO:0007669"/>
    <property type="project" value="TreeGrafter"/>
</dbReference>
<feature type="transmembrane region" description="Helical" evidence="8">
    <location>
        <begin position="107"/>
        <end position="127"/>
    </location>
</feature>